<keyword evidence="3" id="KW-1185">Reference proteome</keyword>
<comment type="caution">
    <text evidence="2">The sequence shown here is derived from an EMBL/GenBank/DDBJ whole genome shotgun (WGS) entry which is preliminary data.</text>
</comment>
<evidence type="ECO:0000256" key="1">
    <source>
        <dbReference type="SAM" id="MobiDB-lite"/>
    </source>
</evidence>
<name>A0AAV9CRI0_ACOCL</name>
<gene>
    <name evidence="2" type="ORF">QJS10_CPB17g02145</name>
</gene>
<accession>A0AAV9CRI0</accession>
<dbReference type="AlphaFoldDB" id="A0AAV9CRI0"/>
<reference evidence="2" key="1">
    <citation type="journal article" date="2023" name="Nat. Commun.">
        <title>Diploid and tetraploid genomes of Acorus and the evolution of monocots.</title>
        <authorList>
            <person name="Ma L."/>
            <person name="Liu K.W."/>
            <person name="Li Z."/>
            <person name="Hsiao Y.Y."/>
            <person name="Qi Y."/>
            <person name="Fu T."/>
            <person name="Tang G.D."/>
            <person name="Zhang D."/>
            <person name="Sun W.H."/>
            <person name="Liu D.K."/>
            <person name="Li Y."/>
            <person name="Chen G.Z."/>
            <person name="Liu X.D."/>
            <person name="Liao X.Y."/>
            <person name="Jiang Y.T."/>
            <person name="Yu X."/>
            <person name="Hao Y."/>
            <person name="Huang J."/>
            <person name="Zhao X.W."/>
            <person name="Ke S."/>
            <person name="Chen Y.Y."/>
            <person name="Wu W.L."/>
            <person name="Hsu J.L."/>
            <person name="Lin Y.F."/>
            <person name="Huang M.D."/>
            <person name="Li C.Y."/>
            <person name="Huang L."/>
            <person name="Wang Z.W."/>
            <person name="Zhao X."/>
            <person name="Zhong W.Y."/>
            <person name="Peng D.H."/>
            <person name="Ahmad S."/>
            <person name="Lan S."/>
            <person name="Zhang J.S."/>
            <person name="Tsai W.C."/>
            <person name="Van de Peer Y."/>
            <person name="Liu Z.J."/>
        </authorList>
    </citation>
    <scope>NUCLEOTIDE SEQUENCE</scope>
    <source>
        <strain evidence="2">CP</strain>
    </source>
</reference>
<proteinExistence type="predicted"/>
<reference evidence="2" key="2">
    <citation type="submission" date="2023-06" db="EMBL/GenBank/DDBJ databases">
        <authorList>
            <person name="Ma L."/>
            <person name="Liu K.-W."/>
            <person name="Li Z."/>
            <person name="Hsiao Y.-Y."/>
            <person name="Qi Y."/>
            <person name="Fu T."/>
            <person name="Tang G."/>
            <person name="Zhang D."/>
            <person name="Sun W.-H."/>
            <person name="Liu D.-K."/>
            <person name="Li Y."/>
            <person name="Chen G.-Z."/>
            <person name="Liu X.-D."/>
            <person name="Liao X.-Y."/>
            <person name="Jiang Y.-T."/>
            <person name="Yu X."/>
            <person name="Hao Y."/>
            <person name="Huang J."/>
            <person name="Zhao X.-W."/>
            <person name="Ke S."/>
            <person name="Chen Y.-Y."/>
            <person name="Wu W.-L."/>
            <person name="Hsu J.-L."/>
            <person name="Lin Y.-F."/>
            <person name="Huang M.-D."/>
            <person name="Li C.-Y."/>
            <person name="Huang L."/>
            <person name="Wang Z.-W."/>
            <person name="Zhao X."/>
            <person name="Zhong W.-Y."/>
            <person name="Peng D.-H."/>
            <person name="Ahmad S."/>
            <person name="Lan S."/>
            <person name="Zhang J.-S."/>
            <person name="Tsai W.-C."/>
            <person name="Van De Peer Y."/>
            <person name="Liu Z.-J."/>
        </authorList>
    </citation>
    <scope>NUCLEOTIDE SEQUENCE</scope>
    <source>
        <strain evidence="2">CP</strain>
        <tissue evidence="2">Leaves</tissue>
    </source>
</reference>
<protein>
    <submittedName>
        <fullName evidence="2">Uncharacterized protein</fullName>
    </submittedName>
</protein>
<evidence type="ECO:0000313" key="3">
    <source>
        <dbReference type="Proteomes" id="UP001180020"/>
    </source>
</evidence>
<dbReference type="Proteomes" id="UP001180020">
    <property type="component" value="Unassembled WGS sequence"/>
</dbReference>
<sequence>MDETELEGFGTAGVRDMPRGVQGGGGPGEPALRAPVPLEVHGPLARSQRALPLL</sequence>
<dbReference type="EMBL" id="JAUJYO010000017">
    <property type="protein sequence ID" value="KAK1291756.1"/>
    <property type="molecule type" value="Genomic_DNA"/>
</dbReference>
<feature type="region of interest" description="Disordered" evidence="1">
    <location>
        <begin position="1"/>
        <end position="35"/>
    </location>
</feature>
<evidence type="ECO:0000313" key="2">
    <source>
        <dbReference type="EMBL" id="KAK1291756.1"/>
    </source>
</evidence>
<organism evidence="2 3">
    <name type="scientific">Acorus calamus</name>
    <name type="common">Sweet flag</name>
    <dbReference type="NCBI Taxonomy" id="4465"/>
    <lineage>
        <taxon>Eukaryota</taxon>
        <taxon>Viridiplantae</taxon>
        <taxon>Streptophyta</taxon>
        <taxon>Embryophyta</taxon>
        <taxon>Tracheophyta</taxon>
        <taxon>Spermatophyta</taxon>
        <taxon>Magnoliopsida</taxon>
        <taxon>Liliopsida</taxon>
        <taxon>Acoraceae</taxon>
        <taxon>Acorus</taxon>
    </lineage>
</organism>